<evidence type="ECO:0000313" key="9">
    <source>
        <dbReference type="Proteomes" id="UP000318571"/>
    </source>
</evidence>
<evidence type="ECO:0000256" key="1">
    <source>
        <dbReference type="ARBA" id="ARBA00004141"/>
    </source>
</evidence>
<dbReference type="InterPro" id="IPR001046">
    <property type="entry name" value="NRAMP_fam"/>
</dbReference>
<keyword evidence="9" id="KW-1185">Reference proteome</keyword>
<evidence type="ECO:0000256" key="7">
    <source>
        <dbReference type="SAM" id="Phobius"/>
    </source>
</evidence>
<feature type="transmembrane region" description="Helical" evidence="7">
    <location>
        <begin position="206"/>
        <end position="227"/>
    </location>
</feature>
<keyword evidence="5 7" id="KW-1133">Transmembrane helix</keyword>
<dbReference type="PANTHER" id="PTHR11706:SF33">
    <property type="entry name" value="NATURAL RESISTANCE-ASSOCIATED MACROPHAGE PROTEIN 2"/>
    <property type="match status" value="1"/>
</dbReference>
<reference evidence="8 9" key="1">
    <citation type="journal article" date="2018" name="Nat. Ecol. Evol.">
        <title>Genomic signatures of mitonuclear coevolution across populations of Tigriopus californicus.</title>
        <authorList>
            <person name="Barreto F.S."/>
            <person name="Watson E.T."/>
            <person name="Lima T.G."/>
            <person name="Willett C.S."/>
            <person name="Edmands S."/>
            <person name="Li W."/>
            <person name="Burton R.S."/>
        </authorList>
    </citation>
    <scope>NUCLEOTIDE SEQUENCE [LARGE SCALE GENOMIC DNA]</scope>
    <source>
        <strain evidence="8 9">San Diego</strain>
    </source>
</reference>
<keyword evidence="4 7" id="KW-0812">Transmembrane</keyword>
<dbReference type="Pfam" id="PF01566">
    <property type="entry name" value="Nramp"/>
    <property type="match status" value="1"/>
</dbReference>
<evidence type="ECO:0000256" key="3">
    <source>
        <dbReference type="ARBA" id="ARBA00022448"/>
    </source>
</evidence>
<feature type="transmembrane region" description="Helical" evidence="7">
    <location>
        <begin position="137"/>
        <end position="156"/>
    </location>
</feature>
<feature type="transmembrane region" description="Helical" evidence="7">
    <location>
        <begin position="432"/>
        <end position="454"/>
    </location>
</feature>
<protein>
    <recommendedName>
        <fullName evidence="10">Amino acid transporter transmembrane domain-containing protein</fullName>
    </recommendedName>
</protein>
<feature type="transmembrane region" description="Helical" evidence="7">
    <location>
        <begin position="466"/>
        <end position="490"/>
    </location>
</feature>
<dbReference type="STRING" id="6832.A0A553NC52"/>
<feature type="transmembrane region" description="Helical" evidence="7">
    <location>
        <begin position="401"/>
        <end position="420"/>
    </location>
</feature>
<gene>
    <name evidence="8" type="ORF">TCAL_04280</name>
</gene>
<evidence type="ECO:0000256" key="2">
    <source>
        <dbReference type="ARBA" id="ARBA00006670"/>
    </source>
</evidence>
<proteinExistence type="inferred from homology"/>
<evidence type="ECO:0000313" key="8">
    <source>
        <dbReference type="EMBL" id="TRY63021.1"/>
    </source>
</evidence>
<sequence length="509" mass="54903">MIPDKMYITCRSFLKEIVSLLTWSILAACTVGPGTVVTCARAGSEQGLNLIWALIFATVVAYTLQEGSARLTISSGRSLGQCLRLKYENTYRIYNVAIVCWVVSIAVFIGNTMYECNNWAGGMSAIYALPSAENTDALRISCCIGYGLVVYVLLYWDKTDWLSVGLGIILMAMVALFLIVVSKLGMDGGRFAWGLIPNMPPGSANLILSLVGTTSIGFNLFLGSSIAEGKELAASQRGIAFSVFSAFIVSVLIMIVGDGVTSDEDGNFTIENLAGLIRETVGEVGLWIFSLGFIAAALSSMLTVPLGAALTVDSMFTMKKSTEASTGVTNLGVKGDQLEMDAPKPLDQELNKGSTSQIVQQEANQALPRWIYQGIMIAIVVIAVGVISADFPTEDVIQIAQVFNGCLLPFFAICLLLCLNDQQFMDKSPQKWWSNIFLVLAVTITLFLALNVFIQNVFGKFIPNESIKFGIAGGLAPTIMIILCLTTTLGKDILRSFKGRSVTYEVNDA</sequence>
<evidence type="ECO:0000256" key="5">
    <source>
        <dbReference type="ARBA" id="ARBA00022989"/>
    </source>
</evidence>
<dbReference type="GO" id="GO:0015086">
    <property type="term" value="F:cadmium ion transmembrane transporter activity"/>
    <property type="evidence" value="ECO:0007669"/>
    <property type="project" value="TreeGrafter"/>
</dbReference>
<dbReference type="GO" id="GO:0005886">
    <property type="term" value="C:plasma membrane"/>
    <property type="evidence" value="ECO:0007669"/>
    <property type="project" value="TreeGrafter"/>
</dbReference>
<evidence type="ECO:0000256" key="4">
    <source>
        <dbReference type="ARBA" id="ARBA00022692"/>
    </source>
</evidence>
<accession>A0A553NC52</accession>
<dbReference type="PANTHER" id="PTHR11706">
    <property type="entry name" value="SOLUTE CARRIER PROTEIN FAMILY 11 MEMBER"/>
    <property type="match status" value="1"/>
</dbReference>
<feature type="transmembrane region" description="Helical" evidence="7">
    <location>
        <begin position="49"/>
        <end position="73"/>
    </location>
</feature>
<feature type="transmembrane region" description="Helical" evidence="7">
    <location>
        <begin position="93"/>
        <end position="114"/>
    </location>
</feature>
<keyword evidence="3" id="KW-0813">Transport</keyword>
<dbReference type="GO" id="GO:0005384">
    <property type="term" value="F:manganese ion transmembrane transporter activity"/>
    <property type="evidence" value="ECO:0007669"/>
    <property type="project" value="TreeGrafter"/>
</dbReference>
<keyword evidence="6 7" id="KW-0472">Membrane</keyword>
<feature type="transmembrane region" description="Helical" evidence="7">
    <location>
        <begin position="239"/>
        <end position="257"/>
    </location>
</feature>
<comment type="caution">
    <text evidence="8">The sequence shown here is derived from an EMBL/GenBank/DDBJ whole genome shotgun (WGS) entry which is preliminary data.</text>
</comment>
<dbReference type="Proteomes" id="UP000318571">
    <property type="component" value="Chromosome 10"/>
</dbReference>
<feature type="transmembrane region" description="Helical" evidence="7">
    <location>
        <begin position="163"/>
        <end position="186"/>
    </location>
</feature>
<comment type="similarity">
    <text evidence="2">Belongs to the NRAMP family.</text>
</comment>
<feature type="transmembrane region" description="Helical" evidence="7">
    <location>
        <begin position="370"/>
        <end position="389"/>
    </location>
</feature>
<dbReference type="AlphaFoldDB" id="A0A553NC52"/>
<evidence type="ECO:0008006" key="10">
    <source>
        <dbReference type="Google" id="ProtNLM"/>
    </source>
</evidence>
<feature type="transmembrane region" description="Helical" evidence="7">
    <location>
        <begin position="286"/>
        <end position="312"/>
    </location>
</feature>
<dbReference type="OMA" id="RIWGWAM"/>
<evidence type="ECO:0000256" key="6">
    <source>
        <dbReference type="ARBA" id="ARBA00023136"/>
    </source>
</evidence>
<name>A0A553NC52_TIGCA</name>
<dbReference type="GO" id="GO:0034755">
    <property type="term" value="P:iron ion transmembrane transport"/>
    <property type="evidence" value="ECO:0007669"/>
    <property type="project" value="TreeGrafter"/>
</dbReference>
<dbReference type="PROSITE" id="PS51257">
    <property type="entry name" value="PROKAR_LIPOPROTEIN"/>
    <property type="match status" value="1"/>
</dbReference>
<dbReference type="EMBL" id="VCGU01000458">
    <property type="protein sequence ID" value="TRY63021.1"/>
    <property type="molecule type" value="Genomic_DNA"/>
</dbReference>
<organism evidence="8 9">
    <name type="scientific">Tigriopus californicus</name>
    <name type="common">Marine copepod</name>
    <dbReference type="NCBI Taxonomy" id="6832"/>
    <lineage>
        <taxon>Eukaryota</taxon>
        <taxon>Metazoa</taxon>
        <taxon>Ecdysozoa</taxon>
        <taxon>Arthropoda</taxon>
        <taxon>Crustacea</taxon>
        <taxon>Multicrustacea</taxon>
        <taxon>Hexanauplia</taxon>
        <taxon>Copepoda</taxon>
        <taxon>Harpacticoida</taxon>
        <taxon>Harpacticidae</taxon>
        <taxon>Tigriopus</taxon>
    </lineage>
</organism>
<comment type="subcellular location">
    <subcellularLocation>
        <location evidence="1">Membrane</location>
        <topology evidence="1">Multi-pass membrane protein</topology>
    </subcellularLocation>
</comment>